<evidence type="ECO:0000256" key="2">
    <source>
        <dbReference type="ARBA" id="ARBA00023043"/>
    </source>
</evidence>
<feature type="repeat" description="ANK" evidence="3">
    <location>
        <begin position="264"/>
        <end position="298"/>
    </location>
</feature>
<evidence type="ECO:0000256" key="3">
    <source>
        <dbReference type="PROSITE-ProRule" id="PRU00023"/>
    </source>
</evidence>
<feature type="region of interest" description="Disordered" evidence="4">
    <location>
        <begin position="1244"/>
        <end position="1269"/>
    </location>
</feature>
<dbReference type="Proteomes" id="UP001194746">
    <property type="component" value="Unassembled WGS sequence"/>
</dbReference>
<dbReference type="PANTHER" id="PTHR24198:SF165">
    <property type="entry name" value="ANKYRIN REPEAT-CONTAINING PROTEIN-RELATED"/>
    <property type="match status" value="1"/>
</dbReference>
<dbReference type="PANTHER" id="PTHR24198">
    <property type="entry name" value="ANKYRIN REPEAT AND PROTEIN KINASE DOMAIN-CONTAINING PROTEIN"/>
    <property type="match status" value="1"/>
</dbReference>
<dbReference type="Gene3D" id="1.25.40.20">
    <property type="entry name" value="Ankyrin repeat-containing domain"/>
    <property type="match status" value="6"/>
</dbReference>
<feature type="repeat" description="ANK" evidence="3">
    <location>
        <begin position="889"/>
        <end position="924"/>
    </location>
</feature>
<keyword evidence="1" id="KW-0677">Repeat</keyword>
<dbReference type="AlphaFoldDB" id="A0AAD4GV74"/>
<feature type="compositionally biased region" description="Basic residues" evidence="4">
    <location>
        <begin position="648"/>
        <end position="660"/>
    </location>
</feature>
<feature type="region of interest" description="Disordered" evidence="4">
    <location>
        <begin position="635"/>
        <end position="667"/>
    </location>
</feature>
<keyword evidence="6" id="KW-1185">Reference proteome</keyword>
<comment type="caution">
    <text evidence="5">The sequence shown here is derived from an EMBL/GenBank/DDBJ whole genome shotgun (WGS) entry which is preliminary data.</text>
</comment>
<evidence type="ECO:0000256" key="1">
    <source>
        <dbReference type="ARBA" id="ARBA00022737"/>
    </source>
</evidence>
<evidence type="ECO:0000313" key="6">
    <source>
        <dbReference type="Proteomes" id="UP001194746"/>
    </source>
</evidence>
<gene>
    <name evidence="5" type="ORF">FE257_005937</name>
</gene>
<organism evidence="5 6">
    <name type="scientific">Aspergillus nanangensis</name>
    <dbReference type="NCBI Taxonomy" id="2582783"/>
    <lineage>
        <taxon>Eukaryota</taxon>
        <taxon>Fungi</taxon>
        <taxon>Dikarya</taxon>
        <taxon>Ascomycota</taxon>
        <taxon>Pezizomycotina</taxon>
        <taxon>Eurotiomycetes</taxon>
        <taxon>Eurotiomycetidae</taxon>
        <taxon>Eurotiales</taxon>
        <taxon>Aspergillaceae</taxon>
        <taxon>Aspergillus</taxon>
        <taxon>Aspergillus subgen. Circumdati</taxon>
    </lineage>
</organism>
<dbReference type="Pfam" id="PF00023">
    <property type="entry name" value="Ank"/>
    <property type="match status" value="2"/>
</dbReference>
<dbReference type="EMBL" id="VCAU01000026">
    <property type="protein sequence ID" value="KAF9890532.1"/>
    <property type="molecule type" value="Genomic_DNA"/>
</dbReference>
<dbReference type="PRINTS" id="PR01415">
    <property type="entry name" value="ANKYRIN"/>
</dbReference>
<keyword evidence="2 3" id="KW-0040">ANK repeat</keyword>
<evidence type="ECO:0000313" key="5">
    <source>
        <dbReference type="EMBL" id="KAF9890532.1"/>
    </source>
</evidence>
<protein>
    <submittedName>
        <fullName evidence="5">Uncharacterized protein</fullName>
    </submittedName>
</protein>
<dbReference type="PROSITE" id="PS50088">
    <property type="entry name" value="ANK_REPEAT"/>
    <property type="match status" value="5"/>
</dbReference>
<dbReference type="InterPro" id="IPR036770">
    <property type="entry name" value="Ankyrin_rpt-contain_sf"/>
</dbReference>
<dbReference type="Pfam" id="PF12796">
    <property type="entry name" value="Ank_2"/>
    <property type="match status" value="3"/>
</dbReference>
<accession>A0AAD4GV74</accession>
<feature type="repeat" description="ANK" evidence="3">
    <location>
        <begin position="925"/>
        <end position="963"/>
    </location>
</feature>
<dbReference type="PROSITE" id="PS50297">
    <property type="entry name" value="ANK_REP_REGION"/>
    <property type="match status" value="4"/>
</dbReference>
<sequence length="1269" mass="137793">MWFDCPDNSETEEPESPTALQAAINSGRLDAVRESASTADADALGRALCQACQKGKLDIVKLLMDIEGIDLNITPNGYTPLFLAAYQVEPDIVKILLDRGADMRIGSGNNKRESSGAPADTPLHGLFNNIPHGISRTSDYLRRFQETLLLLLETGGDINAQGSYGRTVLHICVFKTMPVLDLLLKHGANSNILDEKGNTCMHLLRSPLGNPSFLTALMAGGARLDIPRPEDGFTALHGFAANGQLGDLSLLRPFVQDWGLTDGKGNTVLHLAAKEHHTGSKTLTALIDLGLNPNQRNLNGEQPIHMVKGQKESVKEALDILCAAGADLEARDYQGRTLLSKQISGHPSYNCRDILPYLISRGANVNTQDYKGNTVLHYIVQPYVWKSEYLDFLLSIGADATLTNYNGDTVLHRLAANFATISNDTSLSAITKLLGTGISPICTNFKGQTPLHLLCSKASEHSFATAAKGGITAMDILLDAGLALALNIPDSQGVFPIHLAATISEMLVSMLIAKGADTASATNDGRNLLHIASMARQSNVVGLLLEHYQSADVDKSLLNAQSKDGRTPLHVASRSGRPETVSLLLAHGASVGIQDKRHRTPLDACAEFPEEDSLWSISNDDHNIFSLLSVAGVGIDEDDRPSQPSSNRKGKARNGSKKHQGLGWKGEISSESSSVGIKRIIQSLASHGALAMDERSRSGPYSTAVIAGCQEMIEALDRVSKNQGIELQNYHRLETDCFLLRSKHVPEILTNRFHEYFSVRDVLTMLLLGHEDELAQAFENNAEILRTHSSMPEILVILARWGYHELLGRIGKAMSSGGGVNAVDADQIVKPLIPSLLAAAQRELPNLEAIKVLVERFQADVNAQFKAGSAVKPKIYYGSKVATDRQYKPGDTVLHHLAQGGHWWYEGAIKYLLQQGADPNVCNDAGRTPLCHAVARGQLGGYRQREITKILLEGGADPNISAPCGYTPLAMATHNAQLHELLVQYGARPSVEHPMEIFSALDSLNSDVLSGLLSLGLDCNSVVLSDAQPHWHTQRVKKQPLSENRTCHPLDYVSMFPFNEANSRDYAIQMIHCLRAHGADPFLQFDDGCVILHEIFGRGGIIQPWLDMADLDLEHRDGRGRTLLLASASCDVGTTSYACTLSVLPSRGGRMSRASWLDGDSTRAMTLYERGADLKARDLCGNNVLHVLASMPSPNKTAESELRRTIALFMEKAPQLVHQENSDGKTPFHIAEFNQVTWAIESLRAPDEDGDESANPDAPPPTVTGASDC</sequence>
<proteinExistence type="predicted"/>
<reference evidence="5" key="1">
    <citation type="journal article" date="2019" name="Beilstein J. Org. Chem.">
        <title>Nanangenines: drimane sesquiterpenoids as the dominant metabolite cohort of a novel Australian fungus, Aspergillus nanangensis.</title>
        <authorList>
            <person name="Lacey H.J."/>
            <person name="Gilchrist C.L.M."/>
            <person name="Crombie A."/>
            <person name="Kalaitzis J.A."/>
            <person name="Vuong D."/>
            <person name="Rutledge P.J."/>
            <person name="Turner P."/>
            <person name="Pitt J.I."/>
            <person name="Lacey E."/>
            <person name="Chooi Y.H."/>
            <person name="Piggott A.M."/>
        </authorList>
    </citation>
    <scope>NUCLEOTIDE SEQUENCE</scope>
    <source>
        <strain evidence="5">MST-FP2251</strain>
    </source>
</reference>
<feature type="repeat" description="ANK" evidence="3">
    <location>
        <begin position="76"/>
        <end position="108"/>
    </location>
</feature>
<dbReference type="SUPFAM" id="SSF48403">
    <property type="entry name" value="Ankyrin repeat"/>
    <property type="match status" value="3"/>
</dbReference>
<feature type="repeat" description="ANK" evidence="3">
    <location>
        <begin position="564"/>
        <end position="596"/>
    </location>
</feature>
<evidence type="ECO:0000256" key="4">
    <source>
        <dbReference type="SAM" id="MobiDB-lite"/>
    </source>
</evidence>
<dbReference type="SMART" id="SM00248">
    <property type="entry name" value="ANK"/>
    <property type="match status" value="18"/>
</dbReference>
<name>A0AAD4GV74_ASPNN</name>
<dbReference type="InterPro" id="IPR002110">
    <property type="entry name" value="Ankyrin_rpt"/>
</dbReference>
<reference evidence="5" key="2">
    <citation type="submission" date="2020-02" db="EMBL/GenBank/DDBJ databases">
        <authorList>
            <person name="Gilchrist C.L.M."/>
            <person name="Chooi Y.-H."/>
        </authorList>
    </citation>
    <scope>NUCLEOTIDE SEQUENCE</scope>
    <source>
        <strain evidence="5">MST-FP2251</strain>
    </source>
</reference>